<keyword evidence="3" id="KW-1185">Reference proteome</keyword>
<proteinExistence type="predicted"/>
<dbReference type="InterPro" id="IPR024623">
    <property type="entry name" value="YtxH"/>
</dbReference>
<dbReference type="RefSeq" id="WP_144071739.1">
    <property type="nucleotide sequence ID" value="NZ_VJZR01000010.1"/>
</dbReference>
<organism evidence="2 3">
    <name type="scientific">Flavobacterium franklandianum</name>
    <dbReference type="NCBI Taxonomy" id="2594430"/>
    <lineage>
        <taxon>Bacteria</taxon>
        <taxon>Pseudomonadati</taxon>
        <taxon>Bacteroidota</taxon>
        <taxon>Flavobacteriia</taxon>
        <taxon>Flavobacteriales</taxon>
        <taxon>Flavobacteriaceae</taxon>
        <taxon>Flavobacterium</taxon>
    </lineage>
</organism>
<sequence>MSTGKVVLGTVAGLAIGGVLGILFAPEKGSVTRQQIMDRGNDYADELKSKYNDFANTLSEKFQSGKEFAQVVAENGKAEFDELQSVDHMDSKYKL</sequence>
<comment type="caution">
    <text evidence="2">The sequence shown here is derived from an EMBL/GenBank/DDBJ whole genome shotgun (WGS) entry which is preliminary data.</text>
</comment>
<reference evidence="2 3" key="1">
    <citation type="submission" date="2019-07" db="EMBL/GenBank/DDBJ databases">
        <title>Novel species of Flavobacterium.</title>
        <authorList>
            <person name="Liu Q."/>
            <person name="Xin Y.-H."/>
        </authorList>
    </citation>
    <scope>NUCLEOTIDE SEQUENCE [LARGE SCALE GENOMIC DNA]</scope>
    <source>
        <strain evidence="2 3">LB3P56</strain>
    </source>
</reference>
<gene>
    <name evidence="2" type="ORF">FNW17_11870</name>
</gene>
<evidence type="ECO:0000313" key="3">
    <source>
        <dbReference type="Proteomes" id="UP000318585"/>
    </source>
</evidence>
<protein>
    <submittedName>
        <fullName evidence="2">YtxH domain-containing protein</fullName>
    </submittedName>
</protein>
<evidence type="ECO:0000256" key="1">
    <source>
        <dbReference type="SAM" id="Phobius"/>
    </source>
</evidence>
<dbReference type="OrthoDB" id="676025at2"/>
<keyword evidence="1" id="KW-1133">Transmembrane helix</keyword>
<keyword evidence="1" id="KW-0812">Transmembrane</keyword>
<accession>A0A553CJ69</accession>
<feature type="transmembrane region" description="Helical" evidence="1">
    <location>
        <begin position="6"/>
        <end position="25"/>
    </location>
</feature>
<keyword evidence="1" id="KW-0472">Membrane</keyword>
<dbReference type="AlphaFoldDB" id="A0A553CJ69"/>
<dbReference type="EMBL" id="VJZR01000010">
    <property type="protein sequence ID" value="TRX20544.1"/>
    <property type="molecule type" value="Genomic_DNA"/>
</dbReference>
<dbReference type="Proteomes" id="UP000318585">
    <property type="component" value="Unassembled WGS sequence"/>
</dbReference>
<name>A0A553CJ69_9FLAO</name>
<evidence type="ECO:0000313" key="2">
    <source>
        <dbReference type="EMBL" id="TRX20544.1"/>
    </source>
</evidence>
<dbReference type="Pfam" id="PF12732">
    <property type="entry name" value="YtxH"/>
    <property type="match status" value="1"/>
</dbReference>